<dbReference type="PANTHER" id="PTHR35529">
    <property type="entry name" value="MANGANESE EFFLUX PUMP MNTP-RELATED"/>
    <property type="match status" value="1"/>
</dbReference>
<feature type="transmembrane region" description="Helical" evidence="8">
    <location>
        <begin position="108"/>
        <end position="134"/>
    </location>
</feature>
<name>A0A7W5CBA6_9BACL</name>
<sequence length="186" mass="19308">MVEAQLQAGQLLTLLIIALALGLDAFSLGLGIGLKGIRLRDIVKLGVVIALFHVIMPLAGIYTGQYVGVLLGSVATTAAGILLVLLGGHMIYSSLRGDAVQSFDHKSLWGLLVLSLSVSIDSFSVGITLGMFAANMWTTVLMIGVLGGLMSVCGLLLGRKVSGNLGEYGEAIGGGILFVFGILFIF</sequence>
<feature type="transmembrane region" description="Helical" evidence="8">
    <location>
        <begin position="42"/>
        <end position="62"/>
    </location>
</feature>
<comment type="similarity">
    <text evidence="8">Belongs to the MntP (TC 9.B.29) family.</text>
</comment>
<dbReference type="InterPro" id="IPR003810">
    <property type="entry name" value="Mntp/YtaF"/>
</dbReference>
<evidence type="ECO:0000256" key="8">
    <source>
        <dbReference type="HAMAP-Rule" id="MF_01521"/>
    </source>
</evidence>
<evidence type="ECO:0000313" key="10">
    <source>
        <dbReference type="Proteomes" id="UP000518605"/>
    </source>
</evidence>
<dbReference type="InterPro" id="IPR022929">
    <property type="entry name" value="Put_MntP"/>
</dbReference>
<dbReference type="Pfam" id="PF02659">
    <property type="entry name" value="Mntp"/>
    <property type="match status" value="1"/>
</dbReference>
<organism evidence="9 10">
    <name type="scientific">Paenibacillus endophyticus</name>
    <dbReference type="NCBI Taxonomy" id="1294268"/>
    <lineage>
        <taxon>Bacteria</taxon>
        <taxon>Bacillati</taxon>
        <taxon>Bacillota</taxon>
        <taxon>Bacilli</taxon>
        <taxon>Bacillales</taxon>
        <taxon>Paenibacillaceae</taxon>
        <taxon>Paenibacillus</taxon>
    </lineage>
</organism>
<dbReference type="AlphaFoldDB" id="A0A7W5CBA6"/>
<feature type="transmembrane region" description="Helical" evidence="8">
    <location>
        <begin position="68"/>
        <end position="87"/>
    </location>
</feature>
<dbReference type="PANTHER" id="PTHR35529:SF1">
    <property type="entry name" value="MANGANESE EFFLUX PUMP MNTP-RELATED"/>
    <property type="match status" value="1"/>
</dbReference>
<dbReference type="HAMAP" id="MF_01521">
    <property type="entry name" value="MntP_pump"/>
    <property type="match status" value="1"/>
</dbReference>
<keyword evidence="1 8" id="KW-0813">Transport</keyword>
<dbReference type="Proteomes" id="UP000518605">
    <property type="component" value="Unassembled WGS sequence"/>
</dbReference>
<keyword evidence="3 8" id="KW-0812">Transmembrane</keyword>
<keyword evidence="10" id="KW-1185">Reference proteome</keyword>
<keyword evidence="5 8" id="KW-0406">Ion transport</keyword>
<feature type="transmembrane region" description="Helical" evidence="8">
    <location>
        <begin position="140"/>
        <end position="158"/>
    </location>
</feature>
<accession>A0A7W5CBA6</accession>
<keyword evidence="2 8" id="KW-1003">Cell membrane</keyword>
<comment type="function">
    <text evidence="8">Probably functions as a manganese efflux pump.</text>
</comment>
<evidence type="ECO:0000256" key="4">
    <source>
        <dbReference type="ARBA" id="ARBA00022989"/>
    </source>
</evidence>
<proteinExistence type="inferred from homology"/>
<dbReference type="GO" id="GO:0005384">
    <property type="term" value="F:manganese ion transmembrane transporter activity"/>
    <property type="evidence" value="ECO:0007669"/>
    <property type="project" value="UniProtKB-UniRule"/>
</dbReference>
<comment type="caution">
    <text evidence="9">The sequence shown here is derived from an EMBL/GenBank/DDBJ whole genome shotgun (WGS) entry which is preliminary data.</text>
</comment>
<evidence type="ECO:0000256" key="3">
    <source>
        <dbReference type="ARBA" id="ARBA00022692"/>
    </source>
</evidence>
<evidence type="ECO:0000256" key="6">
    <source>
        <dbReference type="ARBA" id="ARBA00023136"/>
    </source>
</evidence>
<evidence type="ECO:0000313" key="9">
    <source>
        <dbReference type="EMBL" id="MBB3154550.1"/>
    </source>
</evidence>
<dbReference type="EMBL" id="JACHXW010000017">
    <property type="protein sequence ID" value="MBB3154550.1"/>
    <property type="molecule type" value="Genomic_DNA"/>
</dbReference>
<dbReference type="GO" id="GO:0005886">
    <property type="term" value="C:plasma membrane"/>
    <property type="evidence" value="ECO:0007669"/>
    <property type="project" value="UniProtKB-SubCell"/>
</dbReference>
<reference evidence="9 10" key="1">
    <citation type="submission" date="2020-08" db="EMBL/GenBank/DDBJ databases">
        <title>Genomic Encyclopedia of Type Strains, Phase III (KMG-III): the genomes of soil and plant-associated and newly described type strains.</title>
        <authorList>
            <person name="Whitman W."/>
        </authorList>
    </citation>
    <scope>NUCLEOTIDE SEQUENCE [LARGE SCALE GENOMIC DNA]</scope>
    <source>
        <strain evidence="9 10">CECT 8234</strain>
    </source>
</reference>
<comment type="subcellular location">
    <subcellularLocation>
        <location evidence="8">Cell membrane</location>
        <topology evidence="8">Multi-pass membrane protein</topology>
    </subcellularLocation>
</comment>
<keyword evidence="7 8" id="KW-0464">Manganese</keyword>
<evidence type="ECO:0000256" key="2">
    <source>
        <dbReference type="ARBA" id="ARBA00022475"/>
    </source>
</evidence>
<gene>
    <name evidence="8" type="primary">mntP</name>
    <name evidence="9" type="ORF">FHS16_004632</name>
</gene>
<feature type="transmembrane region" description="Helical" evidence="8">
    <location>
        <begin position="12"/>
        <end position="30"/>
    </location>
</feature>
<protein>
    <recommendedName>
        <fullName evidence="8">Putative manganese efflux pump MntP</fullName>
    </recommendedName>
</protein>
<evidence type="ECO:0000256" key="1">
    <source>
        <dbReference type="ARBA" id="ARBA00022448"/>
    </source>
</evidence>
<keyword evidence="4 8" id="KW-1133">Transmembrane helix</keyword>
<evidence type="ECO:0000256" key="5">
    <source>
        <dbReference type="ARBA" id="ARBA00023065"/>
    </source>
</evidence>
<evidence type="ECO:0000256" key="7">
    <source>
        <dbReference type="ARBA" id="ARBA00023211"/>
    </source>
</evidence>
<keyword evidence="6 8" id="KW-0472">Membrane</keyword>
<feature type="transmembrane region" description="Helical" evidence="8">
    <location>
        <begin position="165"/>
        <end position="185"/>
    </location>
</feature>